<evidence type="ECO:0000313" key="2">
    <source>
        <dbReference type="EMBL" id="RKO86777.1"/>
    </source>
</evidence>
<evidence type="ECO:0000313" key="3">
    <source>
        <dbReference type="Proteomes" id="UP000269721"/>
    </source>
</evidence>
<dbReference type="Proteomes" id="UP000269721">
    <property type="component" value="Unassembled WGS sequence"/>
</dbReference>
<name>A0A4V1IQJ5_9FUNG</name>
<accession>A0A4V1IQJ5</accession>
<feature type="region of interest" description="Disordered" evidence="1">
    <location>
        <begin position="208"/>
        <end position="231"/>
    </location>
</feature>
<dbReference type="AlphaFoldDB" id="A0A4V1IQJ5"/>
<gene>
    <name evidence="2" type="ORF">BDK51DRAFT_40027</name>
</gene>
<keyword evidence="3" id="KW-1185">Reference proteome</keyword>
<evidence type="ECO:0000256" key="1">
    <source>
        <dbReference type="SAM" id="MobiDB-lite"/>
    </source>
</evidence>
<protein>
    <submittedName>
        <fullName evidence="2">Uncharacterized protein</fullName>
    </submittedName>
</protein>
<dbReference type="EMBL" id="KZ997923">
    <property type="protein sequence ID" value="RKO86777.1"/>
    <property type="molecule type" value="Genomic_DNA"/>
</dbReference>
<proteinExistence type="predicted"/>
<feature type="region of interest" description="Disordered" evidence="1">
    <location>
        <begin position="171"/>
        <end position="191"/>
    </location>
</feature>
<sequence>MYATPTKNPPPSTSSPIALMPYDRFRPIGDVGAFEEGSVTREVSREAGWGGAGGGDVDAFVEGGDVEVDSVGEGVDSVVGVVEVEVDEGAEVALGGGDIRGEDMNRVVVVVVGMATDVVEGVNTEEDVEENVEDRMNHDDDEEEDATVEAFSGARVWNAYSSEIVGEVDTASRADGENDSDAVSNVEVGDESKEGAVVRKGLARAVASRTAKQRQLPSPHAPPHSINPSPLFSHKLLSQQRVVAPRHLAFFGESMTEKATKALDQTTELDHRATRNGTAVPQMYDVLMDGLAPLA</sequence>
<reference evidence="3" key="1">
    <citation type="journal article" date="2018" name="Nat. Microbiol.">
        <title>Leveraging single-cell genomics to expand the fungal tree of life.</title>
        <authorList>
            <person name="Ahrendt S.R."/>
            <person name="Quandt C.A."/>
            <person name="Ciobanu D."/>
            <person name="Clum A."/>
            <person name="Salamov A."/>
            <person name="Andreopoulos B."/>
            <person name="Cheng J.F."/>
            <person name="Woyke T."/>
            <person name="Pelin A."/>
            <person name="Henrissat B."/>
            <person name="Reynolds N.K."/>
            <person name="Benny G.L."/>
            <person name="Smith M.E."/>
            <person name="James T.Y."/>
            <person name="Grigoriev I.V."/>
        </authorList>
    </citation>
    <scope>NUCLEOTIDE SEQUENCE [LARGE SCALE GENOMIC DNA]</scope>
</reference>
<organism evidence="2 3">
    <name type="scientific">Blyttiomyces helicus</name>
    <dbReference type="NCBI Taxonomy" id="388810"/>
    <lineage>
        <taxon>Eukaryota</taxon>
        <taxon>Fungi</taxon>
        <taxon>Fungi incertae sedis</taxon>
        <taxon>Chytridiomycota</taxon>
        <taxon>Chytridiomycota incertae sedis</taxon>
        <taxon>Chytridiomycetes</taxon>
        <taxon>Chytridiomycetes incertae sedis</taxon>
        <taxon>Blyttiomyces</taxon>
    </lineage>
</organism>